<feature type="compositionally biased region" description="Low complexity" evidence="1">
    <location>
        <begin position="528"/>
        <end position="542"/>
    </location>
</feature>
<keyword evidence="4" id="KW-1185">Reference proteome</keyword>
<feature type="region of interest" description="Disordered" evidence="1">
    <location>
        <begin position="524"/>
        <end position="626"/>
    </location>
</feature>
<protein>
    <recommendedName>
        <fullName evidence="2">Arrestin C-terminal-like domain-containing protein</fullName>
    </recommendedName>
</protein>
<dbReference type="Proteomes" id="UP000016930">
    <property type="component" value="Unassembled WGS sequence"/>
</dbReference>
<feature type="compositionally biased region" description="Polar residues" evidence="1">
    <location>
        <begin position="807"/>
        <end position="818"/>
    </location>
</feature>
<feature type="compositionally biased region" description="Low complexity" evidence="1">
    <location>
        <begin position="586"/>
        <end position="610"/>
    </location>
</feature>
<reference evidence="3 4" key="1">
    <citation type="journal article" date="2012" name="Proc. Natl. Acad. Sci. U.S.A.">
        <title>Comparative genomics of Ceriporiopsis subvermispora and Phanerochaete chrysosporium provide insight into selective ligninolysis.</title>
        <authorList>
            <person name="Fernandez-Fueyo E."/>
            <person name="Ruiz-Duenas F.J."/>
            <person name="Ferreira P."/>
            <person name="Floudas D."/>
            <person name="Hibbett D.S."/>
            <person name="Canessa P."/>
            <person name="Larrondo L.F."/>
            <person name="James T.Y."/>
            <person name="Seelenfreund D."/>
            <person name="Lobos S."/>
            <person name="Polanco R."/>
            <person name="Tello M."/>
            <person name="Honda Y."/>
            <person name="Watanabe T."/>
            <person name="Watanabe T."/>
            <person name="Ryu J.S."/>
            <person name="Kubicek C.P."/>
            <person name="Schmoll M."/>
            <person name="Gaskell J."/>
            <person name="Hammel K.E."/>
            <person name="St John F.J."/>
            <person name="Vanden Wymelenberg A."/>
            <person name="Sabat G."/>
            <person name="Splinter BonDurant S."/>
            <person name="Syed K."/>
            <person name="Yadav J.S."/>
            <person name="Doddapaneni H."/>
            <person name="Subramanian V."/>
            <person name="Lavin J.L."/>
            <person name="Oguiza J.A."/>
            <person name="Perez G."/>
            <person name="Pisabarro A.G."/>
            <person name="Ramirez L."/>
            <person name="Santoyo F."/>
            <person name="Master E."/>
            <person name="Coutinho P.M."/>
            <person name="Henrissat B."/>
            <person name="Lombard V."/>
            <person name="Magnuson J.K."/>
            <person name="Kuees U."/>
            <person name="Hori C."/>
            <person name="Igarashi K."/>
            <person name="Samejima M."/>
            <person name="Held B.W."/>
            <person name="Barry K.W."/>
            <person name="LaButti K.M."/>
            <person name="Lapidus A."/>
            <person name="Lindquist E.A."/>
            <person name="Lucas S.M."/>
            <person name="Riley R."/>
            <person name="Salamov A.A."/>
            <person name="Hoffmeister D."/>
            <person name="Schwenk D."/>
            <person name="Hadar Y."/>
            <person name="Yarden O."/>
            <person name="de Vries R.P."/>
            <person name="Wiebenga A."/>
            <person name="Stenlid J."/>
            <person name="Eastwood D."/>
            <person name="Grigoriev I.V."/>
            <person name="Berka R.M."/>
            <person name="Blanchette R.A."/>
            <person name="Kersten P."/>
            <person name="Martinez A.T."/>
            <person name="Vicuna R."/>
            <person name="Cullen D."/>
        </authorList>
    </citation>
    <scope>NUCLEOTIDE SEQUENCE [LARGE SCALE GENOMIC DNA]</scope>
    <source>
        <strain evidence="3 4">B</strain>
    </source>
</reference>
<dbReference type="GO" id="GO:0030674">
    <property type="term" value="F:protein-macromolecule adaptor activity"/>
    <property type="evidence" value="ECO:0007669"/>
    <property type="project" value="TreeGrafter"/>
</dbReference>
<name>M2RU51_CERS8</name>
<dbReference type="Pfam" id="PF02752">
    <property type="entry name" value="Arrestin_C"/>
    <property type="match status" value="1"/>
</dbReference>
<evidence type="ECO:0000256" key="1">
    <source>
        <dbReference type="SAM" id="MobiDB-lite"/>
    </source>
</evidence>
<dbReference type="SMART" id="SM01017">
    <property type="entry name" value="Arrestin_C"/>
    <property type="match status" value="1"/>
</dbReference>
<dbReference type="InterPro" id="IPR014756">
    <property type="entry name" value="Ig_E-set"/>
</dbReference>
<evidence type="ECO:0000313" key="3">
    <source>
        <dbReference type="EMBL" id="EMD41967.1"/>
    </source>
</evidence>
<dbReference type="InterPro" id="IPR011022">
    <property type="entry name" value="Arrestin_C-like"/>
</dbReference>
<dbReference type="PANTHER" id="PTHR11188:SF17">
    <property type="entry name" value="FI21816P1"/>
    <property type="match status" value="1"/>
</dbReference>
<dbReference type="SUPFAM" id="SSF81296">
    <property type="entry name" value="E set domains"/>
    <property type="match status" value="1"/>
</dbReference>
<feature type="region of interest" description="Disordered" evidence="1">
    <location>
        <begin position="123"/>
        <end position="143"/>
    </location>
</feature>
<dbReference type="STRING" id="914234.M2RU51"/>
<dbReference type="OrthoDB" id="298939at2759"/>
<sequence length="832" mass="88851">MITSESPAGLGIGLYPTPMHPHEVHHRHSIAQDVSVGTSGLPISDSGVGDPVFGPTSTTAILQGRAYASLRGASPCKRAQAQRCQQGPPSLGRTDTLLSLGASPARNAEQLGSLLGNSSSRLRTGAIIPPRDSPTAGKKKKRLQQDIITLEQAKHRARVEVDIILESDTYVQGDYLRGHIKLNVRKRSKKEVPVSIAEGKIRVVGFETVPNEDDRYTFYQCAAPLSTITDNVQGVYASAPDPEGYAQAVEGVHVLPFAMHIPTDGTFGSPKGVVSLPSGVAVRYIAMISVKVKDPKTDKRSIAHFYRSCEIWPRLNPSVALAAAPRPIQASTSKSVAVVGSGAKVKLTALLHRLTWVAGQRCYVKLAVANDTKKTLKNLSLTLVRTTTGFKPNFTADADGDVTQKSTTHRPVAESVLEIAHQGAKGHASAKGWWTGVSPGQELEFSHYILLPPDAVSITRGRLLEVEYSIRVALSTGPLTPDVSVMLPVKIINFLSIDPTPCLPLLSQDGSYTRLVQHRRSIDGELASDGSSSHSGLSGITSHNHRRHPDERPPPGTSRGLDKPEDGSHQPQLRITNPDAASPLPGTSASASSDSSRFSSSSTGASTGTTHVPLGNLELDDPDSDEEVGAVLEQTRTRPASPEAPRGRSTTAVRWGAHTVAERGKRGRSRFAQRVQEKLAAAAKAEMDPERFCGDFTPRLRHLDSASSADDAPRHRRATWLSATLPRPLRRATNMTQLTDVTASYSLGSRQGSAGGDSSAEGFINTYLDRAGASSPSSVYSVASDPCAPTSGSSSNSVQLERPTVAMRQTGSSSNSVVRSRIAELERILQDP</sequence>
<gene>
    <name evidence="3" type="ORF">CERSUDRAFT_70407</name>
</gene>
<dbReference type="GO" id="GO:0005829">
    <property type="term" value="C:cytosol"/>
    <property type="evidence" value="ECO:0007669"/>
    <property type="project" value="TreeGrafter"/>
</dbReference>
<dbReference type="HOGENOM" id="CLU_017707_0_0_1"/>
<dbReference type="GO" id="GO:0031625">
    <property type="term" value="F:ubiquitin protein ligase binding"/>
    <property type="evidence" value="ECO:0007669"/>
    <property type="project" value="TreeGrafter"/>
</dbReference>
<feature type="region of interest" description="Disordered" evidence="1">
    <location>
        <begin position="633"/>
        <end position="652"/>
    </location>
</feature>
<evidence type="ECO:0000259" key="2">
    <source>
        <dbReference type="SMART" id="SM01017"/>
    </source>
</evidence>
<feature type="domain" description="Arrestin C-terminal-like" evidence="2">
    <location>
        <begin position="341"/>
        <end position="494"/>
    </location>
</feature>
<dbReference type="GO" id="GO:0005886">
    <property type="term" value="C:plasma membrane"/>
    <property type="evidence" value="ECO:0007669"/>
    <property type="project" value="TreeGrafter"/>
</dbReference>
<dbReference type="AlphaFoldDB" id="M2RU51"/>
<organism evidence="3 4">
    <name type="scientific">Ceriporiopsis subvermispora (strain B)</name>
    <name type="common">White-rot fungus</name>
    <name type="synonym">Gelatoporia subvermispora</name>
    <dbReference type="NCBI Taxonomy" id="914234"/>
    <lineage>
        <taxon>Eukaryota</taxon>
        <taxon>Fungi</taxon>
        <taxon>Dikarya</taxon>
        <taxon>Basidiomycota</taxon>
        <taxon>Agaricomycotina</taxon>
        <taxon>Agaricomycetes</taxon>
        <taxon>Polyporales</taxon>
        <taxon>Gelatoporiaceae</taxon>
        <taxon>Gelatoporia</taxon>
    </lineage>
</organism>
<accession>M2RU51</accession>
<dbReference type="PANTHER" id="PTHR11188">
    <property type="entry name" value="ARRESTIN DOMAIN CONTAINING PROTEIN"/>
    <property type="match status" value="1"/>
</dbReference>
<feature type="region of interest" description="Disordered" evidence="1">
    <location>
        <begin position="773"/>
        <end position="818"/>
    </location>
</feature>
<dbReference type="EMBL" id="KB445791">
    <property type="protein sequence ID" value="EMD41967.1"/>
    <property type="molecule type" value="Genomic_DNA"/>
</dbReference>
<feature type="compositionally biased region" description="Low complexity" evidence="1">
    <location>
        <begin position="773"/>
        <end position="784"/>
    </location>
</feature>
<evidence type="ECO:0000313" key="4">
    <source>
        <dbReference type="Proteomes" id="UP000016930"/>
    </source>
</evidence>
<feature type="compositionally biased region" description="Polar residues" evidence="1">
    <location>
        <begin position="790"/>
        <end position="799"/>
    </location>
</feature>
<dbReference type="InterPro" id="IPR050357">
    <property type="entry name" value="Arrestin_domain-protein"/>
</dbReference>
<dbReference type="InterPro" id="IPR014752">
    <property type="entry name" value="Arrestin-like_C"/>
</dbReference>
<dbReference type="Gene3D" id="2.60.40.640">
    <property type="match status" value="2"/>
</dbReference>
<proteinExistence type="predicted"/>
<dbReference type="GO" id="GO:0070086">
    <property type="term" value="P:ubiquitin-dependent endocytosis"/>
    <property type="evidence" value="ECO:0007669"/>
    <property type="project" value="TreeGrafter"/>
</dbReference>